<proteinExistence type="predicted"/>
<protein>
    <submittedName>
        <fullName evidence="1">Uncharacterized protein</fullName>
    </submittedName>
</protein>
<gene>
    <name evidence="1" type="ORF">L2E82_47567</name>
</gene>
<reference evidence="1 2" key="2">
    <citation type="journal article" date="2022" name="Mol. Ecol. Resour.">
        <title>The genomes of chicory, endive, great burdock and yacon provide insights into Asteraceae paleo-polyploidization history and plant inulin production.</title>
        <authorList>
            <person name="Fan W."/>
            <person name="Wang S."/>
            <person name="Wang H."/>
            <person name="Wang A."/>
            <person name="Jiang F."/>
            <person name="Liu H."/>
            <person name="Zhao H."/>
            <person name="Xu D."/>
            <person name="Zhang Y."/>
        </authorList>
    </citation>
    <scope>NUCLEOTIDE SEQUENCE [LARGE SCALE GENOMIC DNA]</scope>
    <source>
        <strain evidence="2">cv. Punajuju</strain>
        <tissue evidence="1">Leaves</tissue>
    </source>
</reference>
<comment type="caution">
    <text evidence="1">The sequence shown here is derived from an EMBL/GenBank/DDBJ whole genome shotgun (WGS) entry which is preliminary data.</text>
</comment>
<dbReference type="Proteomes" id="UP001055811">
    <property type="component" value="Linkage Group LG09"/>
</dbReference>
<name>A0ACB8YXB5_CICIN</name>
<accession>A0ACB8YXB5</accession>
<dbReference type="EMBL" id="CM042017">
    <property type="protein sequence ID" value="KAI3689604.1"/>
    <property type="molecule type" value="Genomic_DNA"/>
</dbReference>
<keyword evidence="2" id="KW-1185">Reference proteome</keyword>
<organism evidence="1 2">
    <name type="scientific">Cichorium intybus</name>
    <name type="common">Chicory</name>
    <dbReference type="NCBI Taxonomy" id="13427"/>
    <lineage>
        <taxon>Eukaryota</taxon>
        <taxon>Viridiplantae</taxon>
        <taxon>Streptophyta</taxon>
        <taxon>Embryophyta</taxon>
        <taxon>Tracheophyta</taxon>
        <taxon>Spermatophyta</taxon>
        <taxon>Magnoliopsida</taxon>
        <taxon>eudicotyledons</taxon>
        <taxon>Gunneridae</taxon>
        <taxon>Pentapetalae</taxon>
        <taxon>asterids</taxon>
        <taxon>campanulids</taxon>
        <taxon>Asterales</taxon>
        <taxon>Asteraceae</taxon>
        <taxon>Cichorioideae</taxon>
        <taxon>Cichorieae</taxon>
        <taxon>Cichoriinae</taxon>
        <taxon>Cichorium</taxon>
    </lineage>
</organism>
<reference evidence="2" key="1">
    <citation type="journal article" date="2022" name="Mol. Ecol. Resour.">
        <title>The genomes of chicory, endive, great burdock and yacon provide insights into Asteraceae palaeo-polyploidization history and plant inulin production.</title>
        <authorList>
            <person name="Fan W."/>
            <person name="Wang S."/>
            <person name="Wang H."/>
            <person name="Wang A."/>
            <person name="Jiang F."/>
            <person name="Liu H."/>
            <person name="Zhao H."/>
            <person name="Xu D."/>
            <person name="Zhang Y."/>
        </authorList>
    </citation>
    <scope>NUCLEOTIDE SEQUENCE [LARGE SCALE GENOMIC DNA]</scope>
    <source>
        <strain evidence="2">cv. Punajuju</strain>
    </source>
</reference>
<evidence type="ECO:0000313" key="2">
    <source>
        <dbReference type="Proteomes" id="UP001055811"/>
    </source>
</evidence>
<evidence type="ECO:0000313" key="1">
    <source>
        <dbReference type="EMBL" id="KAI3689604.1"/>
    </source>
</evidence>
<sequence>MILNAPIANIFVHKKTLDPSFIVLSAIPHKFDASQFLGIRKGLGFCRPTSKIGPSSCGSRTTCWFKFGKNGVDIEGADIRESNSTEKKVARLKRVECLTEDSGGDAREQSSNSFSPENLHTH</sequence>